<evidence type="ECO:0000256" key="5">
    <source>
        <dbReference type="SAM" id="SignalP"/>
    </source>
</evidence>
<gene>
    <name evidence="6" type="ORF">CDV28_1074</name>
</gene>
<dbReference type="GO" id="GO:0030001">
    <property type="term" value="P:metal ion transport"/>
    <property type="evidence" value="ECO:0007669"/>
    <property type="project" value="InterPro"/>
</dbReference>
<dbReference type="InterPro" id="IPR006127">
    <property type="entry name" value="ZnuA-like"/>
</dbReference>
<evidence type="ECO:0000256" key="1">
    <source>
        <dbReference type="ARBA" id="ARBA00011028"/>
    </source>
</evidence>
<accession>A0A521G2W0</accession>
<dbReference type="Pfam" id="PF01297">
    <property type="entry name" value="ZnuA"/>
    <property type="match status" value="1"/>
</dbReference>
<evidence type="ECO:0000256" key="4">
    <source>
        <dbReference type="RuleBase" id="RU003512"/>
    </source>
</evidence>
<keyword evidence="3 5" id="KW-0732">Signal</keyword>
<evidence type="ECO:0000313" key="7">
    <source>
        <dbReference type="Proteomes" id="UP000316238"/>
    </source>
</evidence>
<comment type="similarity">
    <text evidence="1 4">Belongs to the bacterial solute-binding protein 9 family.</text>
</comment>
<evidence type="ECO:0000256" key="3">
    <source>
        <dbReference type="ARBA" id="ARBA00022729"/>
    </source>
</evidence>
<feature type="signal peptide" evidence="5">
    <location>
        <begin position="1"/>
        <end position="20"/>
    </location>
</feature>
<dbReference type="GO" id="GO:0007155">
    <property type="term" value="P:cell adhesion"/>
    <property type="evidence" value="ECO:0007669"/>
    <property type="project" value="InterPro"/>
</dbReference>
<dbReference type="InterPro" id="IPR006128">
    <property type="entry name" value="Lipoprotein_PsaA-like"/>
</dbReference>
<dbReference type="PANTHER" id="PTHR42953:SF3">
    <property type="entry name" value="HIGH-AFFINITY ZINC UPTAKE SYSTEM PROTEIN ZNUA"/>
    <property type="match status" value="1"/>
</dbReference>
<dbReference type="AlphaFoldDB" id="A0A521G2W0"/>
<dbReference type="PRINTS" id="PR00690">
    <property type="entry name" value="ADHESNFAMILY"/>
</dbReference>
<feature type="chain" id="PRO_5022018283" evidence="5">
    <location>
        <begin position="21"/>
        <end position="290"/>
    </location>
</feature>
<reference evidence="6" key="1">
    <citation type="submission" date="2017-07" db="EMBL/GenBank/DDBJ databases">
        <title>The cable genome - Insights into the physiology and evolution of filamentous bacteria capable of sulfide oxidation via long distance electron transfer.</title>
        <authorList>
            <person name="Thorup C."/>
            <person name="Bjerg J.T."/>
            <person name="Schreiber L."/>
            <person name="Nielsen L.P."/>
            <person name="Kjeldsen K.U."/>
            <person name="Boesen T."/>
            <person name="Boggild A."/>
            <person name="Meysman F."/>
            <person name="Geelhoed J."/>
            <person name="Schramm A."/>
        </authorList>
    </citation>
    <scope>NUCLEOTIDE SEQUENCE [LARGE SCALE GENOMIC DNA]</scope>
    <source>
        <strain evidence="6">GS</strain>
    </source>
</reference>
<dbReference type="PRINTS" id="PR00691">
    <property type="entry name" value="ADHESINB"/>
</dbReference>
<dbReference type="SUPFAM" id="SSF53807">
    <property type="entry name" value="Helical backbone' metal receptor"/>
    <property type="match status" value="1"/>
</dbReference>
<dbReference type="PANTHER" id="PTHR42953">
    <property type="entry name" value="HIGH-AFFINITY ZINC UPTAKE SYSTEM PROTEIN ZNUA-RELATED"/>
    <property type="match status" value="1"/>
</dbReference>
<proteinExistence type="inferred from homology"/>
<dbReference type="Proteomes" id="UP000316238">
    <property type="component" value="Unassembled WGS sequence"/>
</dbReference>
<dbReference type="Gene3D" id="3.40.50.1980">
    <property type="entry name" value="Nitrogenase molybdenum iron protein domain"/>
    <property type="match status" value="2"/>
</dbReference>
<protein>
    <submittedName>
        <fullName evidence="6">Zinc transport system substrate-binding protein</fullName>
    </submittedName>
</protein>
<name>A0A521G2W0_9BACT</name>
<dbReference type="InterPro" id="IPR050492">
    <property type="entry name" value="Bact_metal-bind_prot9"/>
</dbReference>
<keyword evidence="2 4" id="KW-0813">Transport</keyword>
<comment type="caution">
    <text evidence="6">The sequence shown here is derived from an EMBL/GenBank/DDBJ whole genome shotgun (WGS) entry which is preliminary data.</text>
</comment>
<organism evidence="6 7">
    <name type="scientific">Candidatus Electronema aureum</name>
    <dbReference type="NCBI Taxonomy" id="2005002"/>
    <lineage>
        <taxon>Bacteria</taxon>
        <taxon>Pseudomonadati</taxon>
        <taxon>Thermodesulfobacteriota</taxon>
        <taxon>Desulfobulbia</taxon>
        <taxon>Desulfobulbales</taxon>
        <taxon>Desulfobulbaceae</taxon>
        <taxon>Candidatus Electronema</taxon>
    </lineage>
</organism>
<evidence type="ECO:0000313" key="6">
    <source>
        <dbReference type="EMBL" id="TAA75357.1"/>
    </source>
</evidence>
<keyword evidence="7" id="KW-1185">Reference proteome</keyword>
<sequence length="290" mass="32107">MIAKILFTLILTFISAAAWAEPLSVLVSITPQLWLANQIGGELINTRVLLDKGQDPHGMQPTPEQVTALFRSRIYFTVGLEFEHELERKINQPDTGVQVVDTSAEIKKISMTQHKHGHYEQGEAQHGGLDPHVWLDPQNLRQMAAAMAAALKKADPANAAVYERNLQNTDKTLTELHTKIKQQLAPFSGQSFLVFHPAFGYFAHAYSLHQEAVEVEGKSPLPRQLHALIVKAKQEKIKVIFVQPQFDRKNAETIAQAIGGTVVSLDPMAVDVPGNLRYMAEQISAALAPK</sequence>
<dbReference type="EMBL" id="NQJD01000007">
    <property type="protein sequence ID" value="TAA75357.1"/>
    <property type="molecule type" value="Genomic_DNA"/>
</dbReference>
<dbReference type="InterPro" id="IPR006129">
    <property type="entry name" value="AdhesinB"/>
</dbReference>
<dbReference type="GO" id="GO:0046872">
    <property type="term" value="F:metal ion binding"/>
    <property type="evidence" value="ECO:0007669"/>
    <property type="project" value="InterPro"/>
</dbReference>
<evidence type="ECO:0000256" key="2">
    <source>
        <dbReference type="ARBA" id="ARBA00022448"/>
    </source>
</evidence>